<dbReference type="InterPro" id="IPR052509">
    <property type="entry name" value="Metal_resp_DNA-bind_regulator"/>
</dbReference>
<dbReference type="RefSeq" id="WP_152498731.1">
    <property type="nucleotide sequence ID" value="NZ_AURB01000069.1"/>
</dbReference>
<dbReference type="InterPro" id="IPR005149">
    <property type="entry name" value="Tscrpt_reg_PadR_N"/>
</dbReference>
<dbReference type="InterPro" id="IPR036388">
    <property type="entry name" value="WH-like_DNA-bd_sf"/>
</dbReference>
<dbReference type="KEGG" id="aaco:K1I37_00915"/>
<dbReference type="Gene3D" id="1.10.10.10">
    <property type="entry name" value="Winged helix-like DNA-binding domain superfamily/Winged helix DNA-binding domain"/>
    <property type="match status" value="1"/>
</dbReference>
<dbReference type="InterPro" id="IPR036390">
    <property type="entry name" value="WH_DNA-bd_sf"/>
</dbReference>
<sequence length="179" mass="20659">MYELFILGELKDSPMHGYLLHQILSQTLGPLRQVSWGTLYSVIARLEEEGLIQQIPQLGESSRGKPRKVYQITAAGDAEFYRLVRRPFEHNQETEDLFRIKLSKFHHLSHDMQLEILRQYKVFLEVEAGGLEAHAEHVRKASSISEAERPHILNVLDYELTICEAKLAWVDTCIGRMDS</sequence>
<reference evidence="3" key="1">
    <citation type="journal article" date="2022" name="G3 (Bethesda)">
        <title>Unveiling the complete genome sequence of Alicyclobacillus acidoterrestris DSM 3922T, a taint-producing strain.</title>
        <authorList>
            <person name="Leonardo I.C."/>
            <person name="Barreto Crespo M.T."/>
            <person name="Gaspar F.B."/>
        </authorList>
    </citation>
    <scope>NUCLEOTIDE SEQUENCE [LARGE SCALE GENOMIC DNA]</scope>
    <source>
        <strain evidence="3">DSM 3922</strain>
    </source>
</reference>
<dbReference type="EMBL" id="CP080467">
    <property type="protein sequence ID" value="UNO49162.1"/>
    <property type="molecule type" value="Genomic_DNA"/>
</dbReference>
<organism evidence="2 3">
    <name type="scientific">Alicyclobacillus acidoterrestris (strain ATCC 49025 / DSM 3922 / CIP 106132 / NCIMB 13137 / GD3B)</name>
    <dbReference type="NCBI Taxonomy" id="1356854"/>
    <lineage>
        <taxon>Bacteria</taxon>
        <taxon>Bacillati</taxon>
        <taxon>Bacillota</taxon>
        <taxon>Bacilli</taxon>
        <taxon>Bacillales</taxon>
        <taxon>Alicyclobacillaceae</taxon>
        <taxon>Alicyclobacillus</taxon>
    </lineage>
</organism>
<gene>
    <name evidence="2" type="ORF">K1I37_00915</name>
</gene>
<dbReference type="Pfam" id="PF03551">
    <property type="entry name" value="PadR"/>
    <property type="match status" value="1"/>
</dbReference>
<evidence type="ECO:0000313" key="3">
    <source>
        <dbReference type="Proteomes" id="UP000829401"/>
    </source>
</evidence>
<dbReference type="PANTHER" id="PTHR33169:SF26">
    <property type="entry name" value="CONSERVED PROTEIN"/>
    <property type="match status" value="1"/>
</dbReference>
<dbReference type="SUPFAM" id="SSF46785">
    <property type="entry name" value="Winged helix' DNA-binding domain"/>
    <property type="match status" value="1"/>
</dbReference>
<evidence type="ECO:0000259" key="1">
    <source>
        <dbReference type="Pfam" id="PF03551"/>
    </source>
</evidence>
<name>A0A9E7CZY3_ALIAG</name>
<dbReference type="AlphaFoldDB" id="A0A9E7CZY3"/>
<protein>
    <submittedName>
        <fullName evidence="2">PadR family transcriptional regulator</fullName>
    </submittedName>
</protein>
<dbReference type="Proteomes" id="UP000829401">
    <property type="component" value="Chromosome"/>
</dbReference>
<evidence type="ECO:0000313" key="2">
    <source>
        <dbReference type="EMBL" id="UNO49162.1"/>
    </source>
</evidence>
<accession>A0A9E7CZY3</accession>
<dbReference type="OrthoDB" id="2374094at2"/>
<proteinExistence type="predicted"/>
<dbReference type="PANTHER" id="PTHR33169">
    <property type="entry name" value="PADR-FAMILY TRANSCRIPTIONAL REGULATOR"/>
    <property type="match status" value="1"/>
</dbReference>
<feature type="domain" description="Transcription regulator PadR N-terminal" evidence="1">
    <location>
        <begin position="6"/>
        <end position="80"/>
    </location>
</feature>
<keyword evidence="3" id="KW-1185">Reference proteome</keyword>